<dbReference type="GO" id="GO:0005829">
    <property type="term" value="C:cytosol"/>
    <property type="evidence" value="ECO:0007669"/>
    <property type="project" value="TreeGrafter"/>
</dbReference>
<feature type="domain" description="DHFR" evidence="10">
    <location>
        <begin position="2"/>
        <end position="166"/>
    </location>
</feature>
<dbReference type="GO" id="GO:0006730">
    <property type="term" value="P:one-carbon metabolic process"/>
    <property type="evidence" value="ECO:0007669"/>
    <property type="project" value="UniProtKB-KW"/>
</dbReference>
<dbReference type="PANTHER" id="PTHR48069">
    <property type="entry name" value="DIHYDROFOLATE REDUCTASE"/>
    <property type="match status" value="1"/>
</dbReference>
<comment type="function">
    <text evidence="7 8">Key enzyme in folate metabolism. Catalyzes an essential reaction for de novo glycine and purine synthesis, and for DNA precursor synthesis.</text>
</comment>
<proteinExistence type="inferred from homology"/>
<evidence type="ECO:0000256" key="6">
    <source>
        <dbReference type="ARBA" id="ARBA00023002"/>
    </source>
</evidence>
<evidence type="ECO:0000256" key="2">
    <source>
        <dbReference type="ARBA" id="ARBA00009539"/>
    </source>
</evidence>
<dbReference type="PIRSF" id="PIRSF000194">
    <property type="entry name" value="DHFR"/>
    <property type="match status" value="1"/>
</dbReference>
<evidence type="ECO:0000256" key="3">
    <source>
        <dbReference type="ARBA" id="ARBA00012856"/>
    </source>
</evidence>
<dbReference type="PANTHER" id="PTHR48069:SF3">
    <property type="entry name" value="DIHYDROFOLATE REDUCTASE"/>
    <property type="match status" value="1"/>
</dbReference>
<dbReference type="Pfam" id="PF00186">
    <property type="entry name" value="DHFR_1"/>
    <property type="match status" value="1"/>
</dbReference>
<dbReference type="InterPro" id="IPR017925">
    <property type="entry name" value="DHFR_CS"/>
</dbReference>
<keyword evidence="6 8" id="KW-0560">Oxidoreductase</keyword>
<evidence type="ECO:0000256" key="9">
    <source>
        <dbReference type="RuleBase" id="RU004474"/>
    </source>
</evidence>
<name>A0A2M6XUQ0_9BACT</name>
<dbReference type="InterPro" id="IPR024072">
    <property type="entry name" value="DHFR-like_dom_sf"/>
</dbReference>
<dbReference type="PROSITE" id="PS00075">
    <property type="entry name" value="DHFR_1"/>
    <property type="match status" value="1"/>
</dbReference>
<evidence type="ECO:0000256" key="5">
    <source>
        <dbReference type="ARBA" id="ARBA00022857"/>
    </source>
</evidence>
<dbReference type="EC" id="1.5.1.3" evidence="3 8"/>
<evidence type="ECO:0000256" key="8">
    <source>
        <dbReference type="PIRNR" id="PIRNR000194"/>
    </source>
</evidence>
<evidence type="ECO:0000259" key="10">
    <source>
        <dbReference type="PROSITE" id="PS51330"/>
    </source>
</evidence>
<comment type="caution">
    <text evidence="11">The sequence shown here is derived from an EMBL/GenBank/DDBJ whole genome shotgun (WGS) entry which is preliminary data.</text>
</comment>
<dbReference type="GO" id="GO:0004146">
    <property type="term" value="F:dihydrofolate reductase activity"/>
    <property type="evidence" value="ECO:0007669"/>
    <property type="project" value="UniProtKB-EC"/>
</dbReference>
<keyword evidence="5 8" id="KW-0521">NADP</keyword>
<organism evidence="11 12">
    <name type="scientific">bacterium (Candidatus Gribaldobacteria) CG08_land_8_20_14_0_20_39_15</name>
    <dbReference type="NCBI Taxonomy" id="2014273"/>
    <lineage>
        <taxon>Bacteria</taxon>
        <taxon>Candidatus Gribaldobacteria</taxon>
    </lineage>
</organism>
<dbReference type="UniPathway" id="UPA00077">
    <property type="reaction ID" value="UER00158"/>
</dbReference>
<evidence type="ECO:0000256" key="1">
    <source>
        <dbReference type="ARBA" id="ARBA00004903"/>
    </source>
</evidence>
<gene>
    <name evidence="11" type="ORF">COT20_01400</name>
</gene>
<sequence>MIISIIAAVGRNRVIGNKNFLPWNLPVDLEHFKQLTLGKPIIMGAKTFESIGRALPGRFNIVLAQSSDYSATGCKIATSIPKAIELAEQSELGQKSNELMVCGGQSVYEQFLSLADKMYLTFVEGDFEADTFFPDFDKNGWQEIERIFRPADEQNPYDLNFVVFTREKI</sequence>
<comment type="pathway">
    <text evidence="1 8">Cofactor biosynthesis; tetrahydrofolate biosynthesis; 5,6,7,8-tetrahydrofolate from 7,8-dihydrofolate: step 1/1.</text>
</comment>
<dbReference type="InterPro" id="IPR012259">
    <property type="entry name" value="DHFR"/>
</dbReference>
<keyword evidence="4 8" id="KW-0554">One-carbon metabolism</keyword>
<dbReference type="PROSITE" id="PS51330">
    <property type="entry name" value="DHFR_2"/>
    <property type="match status" value="1"/>
</dbReference>
<dbReference type="PRINTS" id="PR00070">
    <property type="entry name" value="DHFR"/>
</dbReference>
<dbReference type="Proteomes" id="UP000229784">
    <property type="component" value="Unassembled WGS sequence"/>
</dbReference>
<dbReference type="GO" id="GO:0046452">
    <property type="term" value="P:dihydrofolate metabolic process"/>
    <property type="evidence" value="ECO:0007669"/>
    <property type="project" value="TreeGrafter"/>
</dbReference>
<dbReference type="EMBL" id="PEXQ01000033">
    <property type="protein sequence ID" value="PIU15756.1"/>
    <property type="molecule type" value="Genomic_DNA"/>
</dbReference>
<evidence type="ECO:0000256" key="4">
    <source>
        <dbReference type="ARBA" id="ARBA00022563"/>
    </source>
</evidence>
<dbReference type="GO" id="GO:0046655">
    <property type="term" value="P:folic acid metabolic process"/>
    <property type="evidence" value="ECO:0007669"/>
    <property type="project" value="TreeGrafter"/>
</dbReference>
<protein>
    <recommendedName>
        <fullName evidence="3 8">Dihydrofolate reductase</fullName>
        <ecNumber evidence="3 8">1.5.1.3</ecNumber>
    </recommendedName>
</protein>
<reference evidence="12" key="1">
    <citation type="submission" date="2017-09" db="EMBL/GenBank/DDBJ databases">
        <title>Depth-based differentiation of microbial function through sediment-hosted aquifers and enrichment of novel symbionts in the deep terrestrial subsurface.</title>
        <authorList>
            <person name="Probst A.J."/>
            <person name="Ladd B."/>
            <person name="Jarett J.K."/>
            <person name="Geller-Mcgrath D.E."/>
            <person name="Sieber C.M.K."/>
            <person name="Emerson J.B."/>
            <person name="Anantharaman K."/>
            <person name="Thomas B.C."/>
            <person name="Malmstrom R."/>
            <person name="Stieglmeier M."/>
            <person name="Klingl A."/>
            <person name="Woyke T."/>
            <person name="Ryan C.M."/>
            <person name="Banfield J.F."/>
        </authorList>
    </citation>
    <scope>NUCLEOTIDE SEQUENCE [LARGE SCALE GENOMIC DNA]</scope>
</reference>
<dbReference type="FunFam" id="3.40.430.10:FF:000001">
    <property type="entry name" value="Dihydrofolate reductase"/>
    <property type="match status" value="1"/>
</dbReference>
<dbReference type="Gene3D" id="3.40.430.10">
    <property type="entry name" value="Dihydrofolate Reductase, subunit A"/>
    <property type="match status" value="1"/>
</dbReference>
<dbReference type="SUPFAM" id="SSF53597">
    <property type="entry name" value="Dihydrofolate reductase-like"/>
    <property type="match status" value="1"/>
</dbReference>
<evidence type="ECO:0000313" key="11">
    <source>
        <dbReference type="EMBL" id="PIU15756.1"/>
    </source>
</evidence>
<comment type="similarity">
    <text evidence="2 8 9">Belongs to the dihydrofolate reductase family.</text>
</comment>
<accession>A0A2M6XUQ0</accession>
<dbReference type="GO" id="GO:0046654">
    <property type="term" value="P:tetrahydrofolate biosynthetic process"/>
    <property type="evidence" value="ECO:0007669"/>
    <property type="project" value="UniProtKB-UniPathway"/>
</dbReference>
<dbReference type="GO" id="GO:0070401">
    <property type="term" value="F:NADP+ binding"/>
    <property type="evidence" value="ECO:0007669"/>
    <property type="project" value="UniProtKB-ARBA"/>
</dbReference>
<dbReference type="InterPro" id="IPR001796">
    <property type="entry name" value="DHFR_dom"/>
</dbReference>
<evidence type="ECO:0000256" key="7">
    <source>
        <dbReference type="ARBA" id="ARBA00025067"/>
    </source>
</evidence>
<evidence type="ECO:0000313" key="12">
    <source>
        <dbReference type="Proteomes" id="UP000229784"/>
    </source>
</evidence>
<comment type="catalytic activity">
    <reaction evidence="8">
        <text>(6S)-5,6,7,8-tetrahydrofolate + NADP(+) = 7,8-dihydrofolate + NADPH + H(+)</text>
        <dbReference type="Rhea" id="RHEA:15009"/>
        <dbReference type="ChEBI" id="CHEBI:15378"/>
        <dbReference type="ChEBI" id="CHEBI:57451"/>
        <dbReference type="ChEBI" id="CHEBI:57453"/>
        <dbReference type="ChEBI" id="CHEBI:57783"/>
        <dbReference type="ChEBI" id="CHEBI:58349"/>
        <dbReference type="EC" id="1.5.1.3"/>
    </reaction>
</comment>
<dbReference type="AlphaFoldDB" id="A0A2M6XUQ0"/>
<dbReference type="CDD" id="cd00209">
    <property type="entry name" value="DHFR"/>
    <property type="match status" value="1"/>
</dbReference>